<organism evidence="1 2">
    <name type="scientific">Panagrolaimus sp. JU765</name>
    <dbReference type="NCBI Taxonomy" id="591449"/>
    <lineage>
        <taxon>Eukaryota</taxon>
        <taxon>Metazoa</taxon>
        <taxon>Ecdysozoa</taxon>
        <taxon>Nematoda</taxon>
        <taxon>Chromadorea</taxon>
        <taxon>Rhabditida</taxon>
        <taxon>Tylenchina</taxon>
        <taxon>Panagrolaimomorpha</taxon>
        <taxon>Panagrolaimoidea</taxon>
        <taxon>Panagrolaimidae</taxon>
        <taxon>Panagrolaimus</taxon>
    </lineage>
</organism>
<accession>A0AC34RM19</accession>
<proteinExistence type="predicted"/>
<reference evidence="2" key="1">
    <citation type="submission" date="2022-11" db="UniProtKB">
        <authorList>
            <consortium name="WormBaseParasite"/>
        </authorList>
    </citation>
    <scope>IDENTIFICATION</scope>
</reference>
<dbReference type="Proteomes" id="UP000887576">
    <property type="component" value="Unplaced"/>
</dbReference>
<name>A0AC34RM19_9BILA</name>
<evidence type="ECO:0000313" key="1">
    <source>
        <dbReference type="Proteomes" id="UP000887576"/>
    </source>
</evidence>
<evidence type="ECO:0000313" key="2">
    <source>
        <dbReference type="WBParaSite" id="JU765_v2.g8273.t1"/>
    </source>
</evidence>
<protein>
    <submittedName>
        <fullName evidence="2">N-acetyltransferase domain-containing protein</fullName>
    </submittedName>
</protein>
<dbReference type="WBParaSite" id="JU765_v2.g8273.t1">
    <property type="protein sequence ID" value="JU765_v2.g8273.t1"/>
    <property type="gene ID" value="JU765_v2.g8273"/>
</dbReference>
<sequence>MAPLAFSWVDQMIDKEVTFLAFADDRLVGVSLNTFINRQEFPTIFRNGFSVPNPELEMLPDYAEFIANGPFDNHKANQFDALVDIGLAHVGRYIPSHIQRIGYGDACAVDPRFHKSGVGLELLKQFYVRGPRDFGCEAFFAFCVASGTRQICLKHLGMTEAFLIPYDKFVENGQPIYSNLYDKAEGNSVVYKEVK</sequence>